<evidence type="ECO:0000313" key="3">
    <source>
        <dbReference type="EMBL" id="OIM20778.1"/>
    </source>
</evidence>
<feature type="compositionally biased region" description="Low complexity" evidence="1">
    <location>
        <begin position="17"/>
        <end position="27"/>
    </location>
</feature>
<feature type="compositionally biased region" description="Polar residues" evidence="1">
    <location>
        <begin position="1"/>
        <end position="16"/>
    </location>
</feature>
<dbReference type="AlphaFoldDB" id="A0A6N4A5S4"/>
<proteinExistence type="predicted"/>
<gene>
    <name evidence="3" type="ORF">ATX59_07270</name>
</gene>
<dbReference type="EMBL" id="MLOK01000048">
    <property type="protein sequence ID" value="OIM20778.1"/>
    <property type="molecule type" value="Genomic_DNA"/>
</dbReference>
<accession>A0A6N4A5S4</accession>
<feature type="domain" description="WxL" evidence="2">
    <location>
        <begin position="1"/>
        <end position="82"/>
    </location>
</feature>
<evidence type="ECO:0000259" key="2">
    <source>
        <dbReference type="Pfam" id="PF13731"/>
    </source>
</evidence>
<evidence type="ECO:0000256" key="1">
    <source>
        <dbReference type="SAM" id="MobiDB-lite"/>
    </source>
</evidence>
<reference evidence="3 4" key="1">
    <citation type="journal article" date="2016" name="BMC Genomics">
        <title>Consensus pan-genome assembly of the specialised wine bacterium Oenococcus oeni.</title>
        <authorList>
            <person name="Sternes P.R."/>
            <person name="Borneman A.R."/>
        </authorList>
    </citation>
    <scope>NUCLEOTIDE SEQUENCE [LARGE SCALE GENOMIC DNA]</scope>
    <source>
        <strain evidence="3 4">AWRIB661</strain>
    </source>
</reference>
<name>A0A6N4A5S4_OENOE</name>
<sequence length="90" mass="8948">MSGASISFDQTTTNQYSSAPTSVSGSVSATGAATAILSADSGQGMGTSTDSLSNIKLNVPASTPVYANKYSATMTWTLGNTPTASSSDVN</sequence>
<dbReference type="Proteomes" id="UP000181728">
    <property type="component" value="Unassembled WGS sequence"/>
</dbReference>
<comment type="caution">
    <text evidence="3">The sequence shown here is derived from an EMBL/GenBank/DDBJ whole genome shotgun (WGS) entry which is preliminary data.</text>
</comment>
<evidence type="ECO:0000313" key="4">
    <source>
        <dbReference type="Proteomes" id="UP000181728"/>
    </source>
</evidence>
<protein>
    <recommendedName>
        <fullName evidence="2">WxL domain-containing protein</fullName>
    </recommendedName>
</protein>
<dbReference type="InterPro" id="IPR027994">
    <property type="entry name" value="WxL_dom"/>
</dbReference>
<organism evidence="3 4">
    <name type="scientific">Oenococcus oeni</name>
    <name type="common">Leuconostoc oenos</name>
    <dbReference type="NCBI Taxonomy" id="1247"/>
    <lineage>
        <taxon>Bacteria</taxon>
        <taxon>Bacillati</taxon>
        <taxon>Bacillota</taxon>
        <taxon>Bacilli</taxon>
        <taxon>Lactobacillales</taxon>
        <taxon>Lactobacillaceae</taxon>
        <taxon>Oenococcus</taxon>
    </lineage>
</organism>
<dbReference type="Pfam" id="PF13731">
    <property type="entry name" value="WxL"/>
    <property type="match status" value="1"/>
</dbReference>
<feature type="region of interest" description="Disordered" evidence="1">
    <location>
        <begin position="1"/>
        <end position="27"/>
    </location>
</feature>